<evidence type="ECO:0000313" key="3">
    <source>
        <dbReference type="Proteomes" id="UP000321790"/>
    </source>
</evidence>
<evidence type="ECO:0000256" key="1">
    <source>
        <dbReference type="SAM" id="Phobius"/>
    </source>
</evidence>
<organism evidence="2 3">
    <name type="scientific">Seonamhaeicola algicola</name>
    <dbReference type="NCBI Taxonomy" id="1719036"/>
    <lineage>
        <taxon>Bacteria</taxon>
        <taxon>Pseudomonadati</taxon>
        <taxon>Bacteroidota</taxon>
        <taxon>Flavobacteriia</taxon>
        <taxon>Flavobacteriales</taxon>
        <taxon>Flavobacteriaceae</taxon>
    </lineage>
</organism>
<sequence>MKCFNYFLTLLGAIIALYANNSKTQNVYLLIIGIIVLMLGIYRISATIPSKKNNNEFDNTTD</sequence>
<keyword evidence="1" id="KW-0812">Transmembrane</keyword>
<accession>A0A5C7AZB9</accession>
<keyword evidence="1" id="KW-1133">Transmembrane helix</keyword>
<keyword evidence="1" id="KW-0472">Membrane</keyword>
<dbReference type="Proteomes" id="UP000321790">
    <property type="component" value="Unassembled WGS sequence"/>
</dbReference>
<comment type="caution">
    <text evidence="2">The sequence shown here is derived from an EMBL/GenBank/DDBJ whole genome shotgun (WGS) entry which is preliminary data.</text>
</comment>
<reference evidence="3" key="1">
    <citation type="submission" date="2019-08" db="EMBL/GenBank/DDBJ databases">
        <title>Seonamhaeicola sediminis sp. nov., isolated from marine sediment.</title>
        <authorList>
            <person name="Cao W.R."/>
        </authorList>
    </citation>
    <scope>NUCLEOTIDE SEQUENCE [LARGE SCALE GENOMIC DNA]</scope>
    <source>
        <strain evidence="3">Gy8</strain>
    </source>
</reference>
<gene>
    <name evidence="2" type="ORF">FUA26_07000</name>
</gene>
<evidence type="ECO:0000313" key="2">
    <source>
        <dbReference type="EMBL" id="TXE11805.1"/>
    </source>
</evidence>
<name>A0A5C7AZB9_9FLAO</name>
<proteinExistence type="predicted"/>
<protein>
    <submittedName>
        <fullName evidence="2">Uncharacterized protein</fullName>
    </submittedName>
</protein>
<dbReference type="AlphaFoldDB" id="A0A5C7AZB9"/>
<dbReference type="RefSeq" id="WP_147133532.1">
    <property type="nucleotide sequence ID" value="NZ_VOSC01000019.1"/>
</dbReference>
<dbReference type="EMBL" id="VOSC01000019">
    <property type="protein sequence ID" value="TXE11805.1"/>
    <property type="molecule type" value="Genomic_DNA"/>
</dbReference>
<feature type="transmembrane region" description="Helical" evidence="1">
    <location>
        <begin position="29"/>
        <end position="46"/>
    </location>
</feature>
<keyword evidence="3" id="KW-1185">Reference proteome</keyword>